<proteinExistence type="predicted"/>
<dbReference type="STRING" id="667725.A0A0L0G305"/>
<dbReference type="SUPFAM" id="SSF56300">
    <property type="entry name" value="Metallo-dependent phosphatases"/>
    <property type="match status" value="1"/>
</dbReference>
<dbReference type="AlphaFoldDB" id="A0A0L0G305"/>
<sequence>MAGDFLAPSLLSSLDNGVGVVDVMNTTGFDYAVFGNHECDVHQDYLLDRIGQSKFQWINSNMQSLNMQGAPALPEYIIQTVTMGTVTKRVGLLGLLSNDPHLYRPGSFGGAIIEPVISTYEKLSKQLLDEEHVDLIVPITHQSMKDDRKMAKTLSNVPVILGGMSLTISSY</sequence>
<protein>
    <recommendedName>
        <fullName evidence="3">Calcineurin-like phosphoesterase domain-containing protein</fullName>
    </recommendedName>
</protein>
<evidence type="ECO:0008006" key="3">
    <source>
        <dbReference type="Google" id="ProtNLM"/>
    </source>
</evidence>
<dbReference type="GeneID" id="25904747"/>
<organism evidence="1 2">
    <name type="scientific">Sphaeroforma arctica JP610</name>
    <dbReference type="NCBI Taxonomy" id="667725"/>
    <lineage>
        <taxon>Eukaryota</taxon>
        <taxon>Ichthyosporea</taxon>
        <taxon>Ichthyophonida</taxon>
        <taxon>Sphaeroforma</taxon>
    </lineage>
</organism>
<dbReference type="GO" id="GO:0016787">
    <property type="term" value="F:hydrolase activity"/>
    <property type="evidence" value="ECO:0007669"/>
    <property type="project" value="InterPro"/>
</dbReference>
<evidence type="ECO:0000313" key="1">
    <source>
        <dbReference type="EMBL" id="KNC83512.1"/>
    </source>
</evidence>
<dbReference type="EMBL" id="KQ241828">
    <property type="protein sequence ID" value="KNC83512.1"/>
    <property type="molecule type" value="Genomic_DNA"/>
</dbReference>
<reference evidence="1 2" key="1">
    <citation type="submission" date="2011-02" db="EMBL/GenBank/DDBJ databases">
        <title>The Genome Sequence of Sphaeroforma arctica JP610.</title>
        <authorList>
            <consortium name="The Broad Institute Genome Sequencing Platform"/>
            <person name="Russ C."/>
            <person name="Cuomo C."/>
            <person name="Young S.K."/>
            <person name="Zeng Q."/>
            <person name="Gargeya S."/>
            <person name="Alvarado L."/>
            <person name="Berlin A."/>
            <person name="Chapman S.B."/>
            <person name="Chen Z."/>
            <person name="Freedman E."/>
            <person name="Gellesch M."/>
            <person name="Goldberg J."/>
            <person name="Griggs A."/>
            <person name="Gujja S."/>
            <person name="Heilman E."/>
            <person name="Heiman D."/>
            <person name="Howarth C."/>
            <person name="Mehta T."/>
            <person name="Neiman D."/>
            <person name="Pearson M."/>
            <person name="Roberts A."/>
            <person name="Saif S."/>
            <person name="Shea T."/>
            <person name="Shenoy N."/>
            <person name="Sisk P."/>
            <person name="Stolte C."/>
            <person name="Sykes S."/>
            <person name="White J."/>
            <person name="Yandava C."/>
            <person name="Burger G."/>
            <person name="Gray M.W."/>
            <person name="Holland P.W.H."/>
            <person name="King N."/>
            <person name="Lang F.B.F."/>
            <person name="Roger A.J."/>
            <person name="Ruiz-Trillo I."/>
            <person name="Haas B."/>
            <person name="Nusbaum C."/>
            <person name="Birren B."/>
        </authorList>
    </citation>
    <scope>NUCLEOTIDE SEQUENCE [LARGE SCALE GENOMIC DNA]</scope>
    <source>
        <strain evidence="1 2">JP610</strain>
    </source>
</reference>
<dbReference type="eggNOG" id="KOG4419">
    <property type="taxonomic scope" value="Eukaryota"/>
</dbReference>
<dbReference type="RefSeq" id="XP_014157414.1">
    <property type="nucleotide sequence ID" value="XM_014301939.1"/>
</dbReference>
<evidence type="ECO:0000313" key="2">
    <source>
        <dbReference type="Proteomes" id="UP000054560"/>
    </source>
</evidence>
<dbReference type="PANTHER" id="PTHR11575">
    <property type="entry name" value="5'-NUCLEOTIDASE-RELATED"/>
    <property type="match status" value="1"/>
</dbReference>
<dbReference type="GO" id="GO:0009166">
    <property type="term" value="P:nucleotide catabolic process"/>
    <property type="evidence" value="ECO:0007669"/>
    <property type="project" value="InterPro"/>
</dbReference>
<name>A0A0L0G305_9EUKA</name>
<gene>
    <name evidence="1" type="ORF">SARC_04243</name>
</gene>
<dbReference type="PANTHER" id="PTHR11575:SF48">
    <property type="entry name" value="5'-NUCLEOTIDASE"/>
    <property type="match status" value="1"/>
</dbReference>
<accession>A0A0L0G305</accession>
<dbReference type="InterPro" id="IPR029052">
    <property type="entry name" value="Metallo-depent_PP-like"/>
</dbReference>
<dbReference type="Proteomes" id="UP000054560">
    <property type="component" value="Unassembled WGS sequence"/>
</dbReference>
<dbReference type="InterPro" id="IPR006179">
    <property type="entry name" value="5_nucleotidase/apyrase"/>
</dbReference>
<dbReference type="OrthoDB" id="10252235at2759"/>
<dbReference type="Gene3D" id="3.60.21.10">
    <property type="match status" value="1"/>
</dbReference>
<keyword evidence="2" id="KW-1185">Reference proteome</keyword>